<organism evidence="1 2">
    <name type="scientific">Arthrobacter globiformis</name>
    <dbReference type="NCBI Taxonomy" id="1665"/>
    <lineage>
        <taxon>Bacteria</taxon>
        <taxon>Bacillati</taxon>
        <taxon>Actinomycetota</taxon>
        <taxon>Actinomycetes</taxon>
        <taxon>Micrococcales</taxon>
        <taxon>Micrococcaceae</taxon>
        <taxon>Arthrobacter</taxon>
    </lineage>
</organism>
<reference evidence="1 2" key="1">
    <citation type="submission" date="2018-04" db="EMBL/GenBank/DDBJ databases">
        <title>Bacteria isolated from cave deposits of Manipur.</title>
        <authorList>
            <person name="Sahoo D."/>
            <person name="Sarangthem I."/>
            <person name="Nandeibam J."/>
        </authorList>
    </citation>
    <scope>NUCLEOTIDE SEQUENCE [LARGE SCALE GENOMIC DNA]</scope>
    <source>
        <strain evidence="2">mrc11</strain>
    </source>
</reference>
<comment type="caution">
    <text evidence="1">The sequence shown here is derived from an EMBL/GenBank/DDBJ whole genome shotgun (WGS) entry which is preliminary data.</text>
</comment>
<evidence type="ECO:0008006" key="3">
    <source>
        <dbReference type="Google" id="ProtNLM"/>
    </source>
</evidence>
<evidence type="ECO:0000313" key="1">
    <source>
        <dbReference type="EMBL" id="RAM38241.1"/>
    </source>
</evidence>
<gene>
    <name evidence="1" type="ORF">DBZ45_04270</name>
</gene>
<sequence length="98" mass="10744">MPVAVILDIPGATLEQYDQVIEKMGFTKGGPGAPGGLTHWVAATESGIRVVDTWQSREAFEAFTREKTEPFMAEVGMKEKPEISFFEVHNFLTAGPES</sequence>
<accession>A0A328HJB9</accession>
<dbReference type="RefSeq" id="WP_111902711.1">
    <property type="nucleotide sequence ID" value="NZ_QLNP01000062.1"/>
</dbReference>
<protein>
    <recommendedName>
        <fullName evidence="3">ABM domain-containing protein</fullName>
    </recommendedName>
</protein>
<dbReference type="Proteomes" id="UP000249166">
    <property type="component" value="Unassembled WGS sequence"/>
</dbReference>
<dbReference type="EMBL" id="QLNP01000062">
    <property type="protein sequence ID" value="RAM38241.1"/>
    <property type="molecule type" value="Genomic_DNA"/>
</dbReference>
<evidence type="ECO:0000313" key="2">
    <source>
        <dbReference type="Proteomes" id="UP000249166"/>
    </source>
</evidence>
<dbReference type="OrthoDB" id="1550900at2"/>
<name>A0A328HJB9_ARTGO</name>
<dbReference type="AlphaFoldDB" id="A0A328HJB9"/>
<proteinExistence type="predicted"/>